<feature type="domain" description="HTH LytTR-type" evidence="1">
    <location>
        <begin position="63"/>
        <end position="162"/>
    </location>
</feature>
<protein>
    <submittedName>
        <fullName evidence="2">LytTR family DNA-binding domain-containing protein</fullName>
    </submittedName>
</protein>
<dbReference type="GO" id="GO:0003677">
    <property type="term" value="F:DNA binding"/>
    <property type="evidence" value="ECO:0007669"/>
    <property type="project" value="UniProtKB-KW"/>
</dbReference>
<evidence type="ECO:0000313" key="2">
    <source>
        <dbReference type="EMBL" id="MDC0828499.1"/>
    </source>
</evidence>
<reference evidence="2" key="1">
    <citation type="submission" date="2023-01" db="EMBL/GenBank/DDBJ databases">
        <title>Human gut microbiome strain richness.</title>
        <authorList>
            <person name="Chen-Liaw A."/>
        </authorList>
    </citation>
    <scope>NUCLEOTIDE SEQUENCE</scope>
    <source>
        <strain evidence="2">D55st1_G4_D55t1_190419</strain>
    </source>
</reference>
<dbReference type="Pfam" id="PF04397">
    <property type="entry name" value="LytTR"/>
    <property type="match status" value="1"/>
</dbReference>
<evidence type="ECO:0000259" key="1">
    <source>
        <dbReference type="PROSITE" id="PS50930"/>
    </source>
</evidence>
<dbReference type="AlphaFoldDB" id="A0AAW6FUT3"/>
<dbReference type="PANTHER" id="PTHR37299">
    <property type="entry name" value="TRANSCRIPTIONAL REGULATOR-RELATED"/>
    <property type="match status" value="1"/>
</dbReference>
<dbReference type="InterPro" id="IPR046947">
    <property type="entry name" value="LytR-like"/>
</dbReference>
<dbReference type="Proteomes" id="UP001220658">
    <property type="component" value="Unassembled WGS sequence"/>
</dbReference>
<dbReference type="InterPro" id="IPR007492">
    <property type="entry name" value="LytTR_DNA-bd_dom"/>
</dbReference>
<sequence>HIKIRSSLYSVRFNYLYCLLLRIVSYKVHAFDYIDKPVNKNDVIAVLKDVVYYLDHTIEKQKYAFKTEEGIITLELDEIFYFEYLSRKVIIHGVKGNYTATYQLKELLEKFEKYNFASPHKSFIVNMLYIKAIKGFDIFIENGDKIPLAQKRAVGFKSIFNDFLQTTFDRI</sequence>
<dbReference type="RefSeq" id="WP_229027173.1">
    <property type="nucleotide sequence ID" value="NZ_JADMUL010000008.1"/>
</dbReference>
<accession>A0AAW6FUT3</accession>
<evidence type="ECO:0000313" key="3">
    <source>
        <dbReference type="Proteomes" id="UP001220658"/>
    </source>
</evidence>
<gene>
    <name evidence="2" type="ORF">POG00_07220</name>
</gene>
<name>A0AAW6FUT3_9FIRM</name>
<comment type="caution">
    <text evidence="2">The sequence shown here is derived from an EMBL/GenBank/DDBJ whole genome shotgun (WGS) entry which is preliminary data.</text>
</comment>
<dbReference type="SMART" id="SM00850">
    <property type="entry name" value="LytTR"/>
    <property type="match status" value="1"/>
</dbReference>
<dbReference type="GO" id="GO:0000156">
    <property type="term" value="F:phosphorelay response regulator activity"/>
    <property type="evidence" value="ECO:0007669"/>
    <property type="project" value="InterPro"/>
</dbReference>
<dbReference type="EMBL" id="JAQNCK010000017">
    <property type="protein sequence ID" value="MDC0828499.1"/>
    <property type="molecule type" value="Genomic_DNA"/>
</dbReference>
<dbReference type="Gene3D" id="2.40.50.1020">
    <property type="entry name" value="LytTr DNA-binding domain"/>
    <property type="match status" value="1"/>
</dbReference>
<feature type="non-terminal residue" evidence="2">
    <location>
        <position position="1"/>
    </location>
</feature>
<proteinExistence type="predicted"/>
<organism evidence="2 3">
    <name type="scientific">Faecalitalea cylindroides</name>
    <dbReference type="NCBI Taxonomy" id="39483"/>
    <lineage>
        <taxon>Bacteria</taxon>
        <taxon>Bacillati</taxon>
        <taxon>Bacillota</taxon>
        <taxon>Erysipelotrichia</taxon>
        <taxon>Erysipelotrichales</taxon>
        <taxon>Erysipelotrichaceae</taxon>
        <taxon>Faecalitalea</taxon>
    </lineage>
</organism>
<dbReference type="PANTHER" id="PTHR37299:SF1">
    <property type="entry name" value="STAGE 0 SPORULATION PROTEIN A HOMOLOG"/>
    <property type="match status" value="1"/>
</dbReference>
<keyword evidence="2" id="KW-0238">DNA-binding</keyword>
<dbReference type="PROSITE" id="PS50930">
    <property type="entry name" value="HTH_LYTTR"/>
    <property type="match status" value="1"/>
</dbReference>